<dbReference type="PANTHER" id="PTHR43133">
    <property type="entry name" value="RNA POLYMERASE ECF-TYPE SIGMA FACTO"/>
    <property type="match status" value="1"/>
</dbReference>
<keyword evidence="5" id="KW-0804">Transcription</keyword>
<dbReference type="InterPro" id="IPR013325">
    <property type="entry name" value="RNA_pol_sigma_r2"/>
</dbReference>
<dbReference type="GO" id="GO:0003677">
    <property type="term" value="F:DNA binding"/>
    <property type="evidence" value="ECO:0007669"/>
    <property type="project" value="UniProtKB-KW"/>
</dbReference>
<feature type="domain" description="RNA polymerase sigma-70 region 2" evidence="6">
    <location>
        <begin position="30"/>
        <end position="96"/>
    </location>
</feature>
<sequence length="189" mass="22038">MKLTALKTITDEELVSLFSATGSQRYFEVIYQRYNRRVYQKCLQITKDEYLAQDYAHDVFMHLFQKINYFEGRSSFSTWLYALTRNFVLTRLRTHDGARRISLDGLESIADEYGEGGVDPKLFLLPKALSVLSNEESQLLVMRYYEGLEFSEISQQLAISISAIKMRLNRSRAKLKKQILTWSESEAYA</sequence>
<dbReference type="InterPro" id="IPR013324">
    <property type="entry name" value="RNA_pol_sigma_r3/r4-like"/>
</dbReference>
<dbReference type="SUPFAM" id="SSF88659">
    <property type="entry name" value="Sigma3 and sigma4 domains of RNA polymerase sigma factors"/>
    <property type="match status" value="1"/>
</dbReference>
<evidence type="ECO:0000313" key="9">
    <source>
        <dbReference type="Proteomes" id="UP000181790"/>
    </source>
</evidence>
<name>A0A1S2VQ54_9BACT</name>
<dbReference type="InterPro" id="IPR007630">
    <property type="entry name" value="RNA_pol_sigma70_r4"/>
</dbReference>
<dbReference type="Proteomes" id="UP000181790">
    <property type="component" value="Unassembled WGS sequence"/>
</dbReference>
<dbReference type="GO" id="GO:0006352">
    <property type="term" value="P:DNA-templated transcription initiation"/>
    <property type="evidence" value="ECO:0007669"/>
    <property type="project" value="InterPro"/>
</dbReference>
<protein>
    <recommendedName>
        <fullName evidence="10">RNA polymerase subunit sigma-70</fullName>
    </recommendedName>
</protein>
<dbReference type="AlphaFoldDB" id="A0A1S2VQ54"/>
<organism evidence="8 9">
    <name type="scientific">Arsenicibacter rosenii</name>
    <dbReference type="NCBI Taxonomy" id="1750698"/>
    <lineage>
        <taxon>Bacteria</taxon>
        <taxon>Pseudomonadati</taxon>
        <taxon>Bacteroidota</taxon>
        <taxon>Cytophagia</taxon>
        <taxon>Cytophagales</taxon>
        <taxon>Spirosomataceae</taxon>
        <taxon>Arsenicibacter</taxon>
    </lineage>
</organism>
<evidence type="ECO:0000256" key="4">
    <source>
        <dbReference type="ARBA" id="ARBA00023125"/>
    </source>
</evidence>
<keyword evidence="2" id="KW-0805">Transcription regulation</keyword>
<accession>A0A1S2VQ54</accession>
<dbReference type="Gene3D" id="1.10.1740.10">
    <property type="match status" value="1"/>
</dbReference>
<evidence type="ECO:0000256" key="5">
    <source>
        <dbReference type="ARBA" id="ARBA00023163"/>
    </source>
</evidence>
<reference evidence="8 9" key="1">
    <citation type="submission" date="2016-10" db="EMBL/GenBank/DDBJ databases">
        <title>Arsenicibacter rosenii gen. nov., sp. nov., an efficient arsenic-methylating bacterium isolated from an arsenic-contaminated paddy soil.</title>
        <authorList>
            <person name="Huang K."/>
        </authorList>
    </citation>
    <scope>NUCLEOTIDE SEQUENCE [LARGE SCALE GENOMIC DNA]</scope>
    <source>
        <strain evidence="8 9">SM-1</strain>
    </source>
</reference>
<dbReference type="Pfam" id="PF04542">
    <property type="entry name" value="Sigma70_r2"/>
    <property type="match status" value="1"/>
</dbReference>
<evidence type="ECO:0000259" key="6">
    <source>
        <dbReference type="Pfam" id="PF04542"/>
    </source>
</evidence>
<comment type="caution">
    <text evidence="8">The sequence shown here is derived from an EMBL/GenBank/DDBJ whole genome shotgun (WGS) entry which is preliminary data.</text>
</comment>
<evidence type="ECO:0000256" key="3">
    <source>
        <dbReference type="ARBA" id="ARBA00023082"/>
    </source>
</evidence>
<keyword evidence="4" id="KW-0238">DNA-binding</keyword>
<evidence type="ECO:0008006" key="10">
    <source>
        <dbReference type="Google" id="ProtNLM"/>
    </source>
</evidence>
<keyword evidence="3" id="KW-0731">Sigma factor</keyword>
<dbReference type="EMBL" id="MORL01000001">
    <property type="protein sequence ID" value="OIN60907.1"/>
    <property type="molecule type" value="Genomic_DNA"/>
</dbReference>
<comment type="similarity">
    <text evidence="1">Belongs to the sigma-70 factor family. ECF subfamily.</text>
</comment>
<dbReference type="Gene3D" id="1.10.10.10">
    <property type="entry name" value="Winged helix-like DNA-binding domain superfamily/Winged helix DNA-binding domain"/>
    <property type="match status" value="1"/>
</dbReference>
<dbReference type="OrthoDB" id="1027298at2"/>
<dbReference type="PANTHER" id="PTHR43133:SF8">
    <property type="entry name" value="RNA POLYMERASE SIGMA FACTOR HI_1459-RELATED"/>
    <property type="match status" value="1"/>
</dbReference>
<dbReference type="InterPro" id="IPR039425">
    <property type="entry name" value="RNA_pol_sigma-70-like"/>
</dbReference>
<evidence type="ECO:0000256" key="1">
    <source>
        <dbReference type="ARBA" id="ARBA00010641"/>
    </source>
</evidence>
<feature type="domain" description="RNA polymerase sigma-70 region 4" evidence="7">
    <location>
        <begin position="128"/>
        <end position="177"/>
    </location>
</feature>
<dbReference type="InterPro" id="IPR014284">
    <property type="entry name" value="RNA_pol_sigma-70_dom"/>
</dbReference>
<dbReference type="NCBIfam" id="TIGR02937">
    <property type="entry name" value="sigma70-ECF"/>
    <property type="match status" value="1"/>
</dbReference>
<dbReference type="RefSeq" id="WP_071501411.1">
    <property type="nucleotide sequence ID" value="NZ_MORL01000001.1"/>
</dbReference>
<evidence type="ECO:0000259" key="7">
    <source>
        <dbReference type="Pfam" id="PF04545"/>
    </source>
</evidence>
<dbReference type="SUPFAM" id="SSF88946">
    <property type="entry name" value="Sigma2 domain of RNA polymerase sigma factors"/>
    <property type="match status" value="1"/>
</dbReference>
<dbReference type="GO" id="GO:0016987">
    <property type="term" value="F:sigma factor activity"/>
    <property type="evidence" value="ECO:0007669"/>
    <property type="project" value="UniProtKB-KW"/>
</dbReference>
<dbReference type="InterPro" id="IPR007627">
    <property type="entry name" value="RNA_pol_sigma70_r2"/>
</dbReference>
<dbReference type="CDD" id="cd06171">
    <property type="entry name" value="Sigma70_r4"/>
    <property type="match status" value="1"/>
</dbReference>
<keyword evidence="9" id="KW-1185">Reference proteome</keyword>
<dbReference type="Pfam" id="PF04545">
    <property type="entry name" value="Sigma70_r4"/>
    <property type="match status" value="1"/>
</dbReference>
<dbReference type="InterPro" id="IPR036388">
    <property type="entry name" value="WH-like_DNA-bd_sf"/>
</dbReference>
<gene>
    <name evidence="8" type="ORF">BLX24_02120</name>
</gene>
<evidence type="ECO:0000313" key="8">
    <source>
        <dbReference type="EMBL" id="OIN60907.1"/>
    </source>
</evidence>
<proteinExistence type="inferred from homology"/>
<evidence type="ECO:0000256" key="2">
    <source>
        <dbReference type="ARBA" id="ARBA00023015"/>
    </source>
</evidence>